<dbReference type="EMBL" id="NBII01000003">
    <property type="protein sequence ID" value="PAV20907.1"/>
    <property type="molecule type" value="Genomic_DNA"/>
</dbReference>
<keyword evidence="2" id="KW-0472">Membrane</keyword>
<feature type="region of interest" description="Disordered" evidence="1">
    <location>
        <begin position="46"/>
        <end position="104"/>
    </location>
</feature>
<gene>
    <name evidence="3" type="ORF">PNOK_0353400</name>
</gene>
<evidence type="ECO:0000313" key="4">
    <source>
        <dbReference type="Proteomes" id="UP000217199"/>
    </source>
</evidence>
<proteinExistence type="predicted"/>
<keyword evidence="2" id="KW-0812">Transmembrane</keyword>
<accession>A0A286UMS5</accession>
<dbReference type="Proteomes" id="UP000217199">
    <property type="component" value="Unassembled WGS sequence"/>
</dbReference>
<evidence type="ECO:0000313" key="3">
    <source>
        <dbReference type="EMBL" id="PAV20907.1"/>
    </source>
</evidence>
<keyword evidence="2" id="KW-1133">Transmembrane helix</keyword>
<evidence type="ECO:0000256" key="2">
    <source>
        <dbReference type="SAM" id="Phobius"/>
    </source>
</evidence>
<dbReference type="InParanoid" id="A0A286UMS5"/>
<organism evidence="3 4">
    <name type="scientific">Pyrrhoderma noxium</name>
    <dbReference type="NCBI Taxonomy" id="2282107"/>
    <lineage>
        <taxon>Eukaryota</taxon>
        <taxon>Fungi</taxon>
        <taxon>Dikarya</taxon>
        <taxon>Basidiomycota</taxon>
        <taxon>Agaricomycotina</taxon>
        <taxon>Agaricomycetes</taxon>
        <taxon>Hymenochaetales</taxon>
        <taxon>Hymenochaetaceae</taxon>
        <taxon>Pyrrhoderma</taxon>
    </lineage>
</organism>
<dbReference type="AlphaFoldDB" id="A0A286UMS5"/>
<reference evidence="3 4" key="1">
    <citation type="journal article" date="2017" name="Mol. Ecol.">
        <title>Comparative and population genomic landscape of Phellinus noxius: A hypervariable fungus causing root rot in trees.</title>
        <authorList>
            <person name="Chung C.L."/>
            <person name="Lee T.J."/>
            <person name="Akiba M."/>
            <person name="Lee H.H."/>
            <person name="Kuo T.H."/>
            <person name="Liu D."/>
            <person name="Ke H.M."/>
            <person name="Yokoi T."/>
            <person name="Roa M.B."/>
            <person name="Lu M.J."/>
            <person name="Chang Y.Y."/>
            <person name="Ann P.J."/>
            <person name="Tsai J.N."/>
            <person name="Chen C.Y."/>
            <person name="Tzean S.S."/>
            <person name="Ota Y."/>
            <person name="Hattori T."/>
            <person name="Sahashi N."/>
            <person name="Liou R.F."/>
            <person name="Kikuchi T."/>
            <person name="Tsai I.J."/>
        </authorList>
    </citation>
    <scope>NUCLEOTIDE SEQUENCE [LARGE SCALE GENOMIC DNA]</scope>
    <source>
        <strain evidence="3 4">FFPRI411160</strain>
    </source>
</reference>
<feature type="compositionally biased region" description="Acidic residues" evidence="1">
    <location>
        <begin position="90"/>
        <end position="104"/>
    </location>
</feature>
<evidence type="ECO:0000256" key="1">
    <source>
        <dbReference type="SAM" id="MobiDB-lite"/>
    </source>
</evidence>
<keyword evidence="4" id="KW-1185">Reference proteome</keyword>
<protein>
    <submittedName>
        <fullName evidence="3">Uncharacterized protein</fullName>
    </submittedName>
</protein>
<dbReference type="OrthoDB" id="3269515at2759"/>
<feature type="transmembrane region" description="Helical" evidence="2">
    <location>
        <begin position="24"/>
        <end position="40"/>
    </location>
</feature>
<sequence>MPGTVGAGYGSWRNIGFLSSGNSVWAYISFLVSFVFVIIHRPQSLPASPSSPPSNVIHTNNGLLSPPHNTFRAAPSTRRSKKPRRKAQSESDETATETSDEEELEIRITSYTNSFRPFSYPSTPKLVTVSTTSQGNLPRPPPPLFRPKTFWRHTRRSALTGPSYSPSSYLVRRSTFIAAGLSLDKPHADLSALGAELRIGTINLVPSTALPL</sequence>
<comment type="caution">
    <text evidence="3">The sequence shown here is derived from an EMBL/GenBank/DDBJ whole genome shotgun (WGS) entry which is preliminary data.</text>
</comment>
<name>A0A286UMS5_9AGAM</name>